<keyword evidence="2" id="KW-1185">Reference proteome</keyword>
<reference evidence="1 2" key="1">
    <citation type="submission" date="2018-08" db="EMBL/GenBank/DDBJ databases">
        <title>Genomic Encyclopedia of Archaeal and Bacterial Type Strains, Phase II (KMG-II): from individual species to whole genera.</title>
        <authorList>
            <person name="Goeker M."/>
        </authorList>
    </citation>
    <scope>NUCLEOTIDE SEQUENCE [LARGE SCALE GENOMIC DNA]</scope>
    <source>
        <strain evidence="1 2">DSM 15986</strain>
    </source>
</reference>
<dbReference type="AlphaFoldDB" id="A0A3E0DGM7"/>
<dbReference type="Proteomes" id="UP000256405">
    <property type="component" value="Unassembled WGS sequence"/>
</dbReference>
<evidence type="ECO:0000313" key="1">
    <source>
        <dbReference type="EMBL" id="REG81726.1"/>
    </source>
</evidence>
<dbReference type="EMBL" id="QUNF01000025">
    <property type="protein sequence ID" value="REG81726.1"/>
    <property type="molecule type" value="Genomic_DNA"/>
</dbReference>
<dbReference type="OrthoDB" id="835896at2"/>
<protein>
    <submittedName>
        <fullName evidence="1">Uncharacterized protein</fullName>
    </submittedName>
</protein>
<comment type="caution">
    <text evidence="1">The sequence shown here is derived from an EMBL/GenBank/DDBJ whole genome shotgun (WGS) entry which is preliminary data.</text>
</comment>
<sequence>MNRFLLGLAAVLCSFSCSQKDDVDSENSNDFRLEIVDSIRIDYLGDLWIQDYDFISRQFVAVSKIDQELVIIDPKG</sequence>
<dbReference type="RefSeq" id="WP_086542891.1">
    <property type="nucleotide sequence ID" value="NZ_MSSW01000056.1"/>
</dbReference>
<name>A0A3E0DGM7_9BACT</name>
<evidence type="ECO:0000313" key="2">
    <source>
        <dbReference type="Proteomes" id="UP000256405"/>
    </source>
</evidence>
<accession>A0A3E0DGM7</accession>
<organism evidence="1 2">
    <name type="scientific">Algoriphagus antarcticus</name>
    <dbReference type="NCBI Taxonomy" id="238540"/>
    <lineage>
        <taxon>Bacteria</taxon>
        <taxon>Pseudomonadati</taxon>
        <taxon>Bacteroidota</taxon>
        <taxon>Cytophagia</taxon>
        <taxon>Cytophagales</taxon>
        <taxon>Cyclobacteriaceae</taxon>
        <taxon>Algoriphagus</taxon>
    </lineage>
</organism>
<gene>
    <name evidence="1" type="ORF">C8N25_12571</name>
</gene>
<proteinExistence type="predicted"/>